<keyword evidence="2" id="KW-0863">Zinc-finger</keyword>
<gene>
    <name evidence="5" type="ORF">GSI_07293</name>
</gene>
<dbReference type="OrthoDB" id="2734661at2759"/>
<feature type="domain" description="MYND-type" evidence="4">
    <location>
        <begin position="1"/>
        <end position="19"/>
    </location>
</feature>
<organism evidence="5 6">
    <name type="scientific">Ganoderma sinense ZZ0214-1</name>
    <dbReference type="NCBI Taxonomy" id="1077348"/>
    <lineage>
        <taxon>Eukaryota</taxon>
        <taxon>Fungi</taxon>
        <taxon>Dikarya</taxon>
        <taxon>Basidiomycota</taxon>
        <taxon>Agaricomycotina</taxon>
        <taxon>Agaricomycetes</taxon>
        <taxon>Polyporales</taxon>
        <taxon>Polyporaceae</taxon>
        <taxon>Ganoderma</taxon>
    </lineage>
</organism>
<proteinExistence type="predicted"/>
<dbReference type="Pfam" id="PF01753">
    <property type="entry name" value="zf-MYND"/>
    <property type="match status" value="1"/>
</dbReference>
<accession>A0A2G8SA10</accession>
<evidence type="ECO:0000256" key="2">
    <source>
        <dbReference type="ARBA" id="ARBA00022771"/>
    </source>
</evidence>
<dbReference type="AlphaFoldDB" id="A0A2G8SA10"/>
<sequence>MYCSKECQKNDWAHHKAMCKYITRRDRENWGKDRLDTEGQLVGFKDATELSDALSDWIDTNHWAVGIYAKAHALREGGLRDSGLKFTQNPPKVLVIGLLCLPGARALPPGRGFRVIGHDWITVERYKSGSAIDLENWNHTLPTQRSMRERFGDNSLFAGLLPVRFEVLGTIISMLSFFPQRHPSPVIMETDFDVEDMRIAIDDAVRLSEGSMNAGLAFRCIDPHNTHVALPGKFVRSNKRWAWEPAFPDWEGYMEGKYDPPGFDSLKLKSLISSLKSEANMLQLLVMFEAL</sequence>
<dbReference type="InterPro" id="IPR002893">
    <property type="entry name" value="Znf_MYND"/>
</dbReference>
<name>A0A2G8SA10_9APHY</name>
<dbReference type="Gene3D" id="6.10.140.2220">
    <property type="match status" value="1"/>
</dbReference>
<dbReference type="GO" id="GO:0008270">
    <property type="term" value="F:zinc ion binding"/>
    <property type="evidence" value="ECO:0007669"/>
    <property type="project" value="UniProtKB-KW"/>
</dbReference>
<keyword evidence="6" id="KW-1185">Reference proteome</keyword>
<dbReference type="Proteomes" id="UP000230002">
    <property type="component" value="Unassembled WGS sequence"/>
</dbReference>
<keyword evidence="3" id="KW-0862">Zinc</keyword>
<keyword evidence="1" id="KW-0479">Metal-binding</keyword>
<evidence type="ECO:0000256" key="3">
    <source>
        <dbReference type="ARBA" id="ARBA00022833"/>
    </source>
</evidence>
<evidence type="ECO:0000256" key="1">
    <source>
        <dbReference type="ARBA" id="ARBA00022723"/>
    </source>
</evidence>
<comment type="caution">
    <text evidence="5">The sequence shown here is derived from an EMBL/GenBank/DDBJ whole genome shotgun (WGS) entry which is preliminary data.</text>
</comment>
<dbReference type="EMBL" id="AYKW01000014">
    <property type="protein sequence ID" value="PIL30592.1"/>
    <property type="molecule type" value="Genomic_DNA"/>
</dbReference>
<dbReference type="STRING" id="1077348.A0A2G8SA10"/>
<evidence type="ECO:0000313" key="6">
    <source>
        <dbReference type="Proteomes" id="UP000230002"/>
    </source>
</evidence>
<reference evidence="5 6" key="1">
    <citation type="journal article" date="2015" name="Sci. Rep.">
        <title>Chromosome-level genome map provides insights into diverse defense mechanisms in the medicinal fungus Ganoderma sinense.</title>
        <authorList>
            <person name="Zhu Y."/>
            <person name="Xu J."/>
            <person name="Sun C."/>
            <person name="Zhou S."/>
            <person name="Xu H."/>
            <person name="Nelson D.R."/>
            <person name="Qian J."/>
            <person name="Song J."/>
            <person name="Luo H."/>
            <person name="Xiang L."/>
            <person name="Li Y."/>
            <person name="Xu Z."/>
            <person name="Ji A."/>
            <person name="Wang L."/>
            <person name="Lu S."/>
            <person name="Hayward A."/>
            <person name="Sun W."/>
            <person name="Li X."/>
            <person name="Schwartz D.C."/>
            <person name="Wang Y."/>
            <person name="Chen S."/>
        </authorList>
    </citation>
    <scope>NUCLEOTIDE SEQUENCE [LARGE SCALE GENOMIC DNA]</scope>
    <source>
        <strain evidence="5 6">ZZ0214-1</strain>
    </source>
</reference>
<evidence type="ECO:0000313" key="5">
    <source>
        <dbReference type="EMBL" id="PIL30592.1"/>
    </source>
</evidence>
<protein>
    <recommendedName>
        <fullName evidence="4">MYND-type domain-containing protein</fullName>
    </recommendedName>
</protein>
<evidence type="ECO:0000259" key="4">
    <source>
        <dbReference type="Pfam" id="PF01753"/>
    </source>
</evidence>
<dbReference type="SUPFAM" id="SSF144232">
    <property type="entry name" value="HIT/MYND zinc finger-like"/>
    <property type="match status" value="1"/>
</dbReference>